<evidence type="ECO:0000256" key="4">
    <source>
        <dbReference type="ARBA" id="ARBA00022801"/>
    </source>
</evidence>
<dbReference type="EMBL" id="PGCI01000246">
    <property type="protein sequence ID" value="PLW32297.1"/>
    <property type="molecule type" value="Genomic_DNA"/>
</dbReference>
<proteinExistence type="inferred from homology"/>
<evidence type="ECO:0000256" key="8">
    <source>
        <dbReference type="SAM" id="MobiDB-lite"/>
    </source>
</evidence>
<dbReference type="GO" id="GO:0061685">
    <property type="term" value="F:diphthine methylesterase activity"/>
    <property type="evidence" value="ECO:0007669"/>
    <property type="project" value="UniProtKB-EC"/>
</dbReference>
<gene>
    <name evidence="10" type="ORF">PCANC_06740</name>
    <name evidence="9" type="ORF">PCASD_14203</name>
</gene>
<feature type="region of interest" description="Disordered" evidence="8">
    <location>
        <begin position="41"/>
        <end position="69"/>
    </location>
</feature>
<dbReference type="EC" id="3.1.1.97" evidence="6"/>
<evidence type="ECO:0000256" key="6">
    <source>
        <dbReference type="ARBA" id="ARBA00039131"/>
    </source>
</evidence>
<reference evidence="11 12" key="1">
    <citation type="submission" date="2017-11" db="EMBL/GenBank/DDBJ databases">
        <title>De novo assembly and phasing of dikaryotic genomes from two isolates of Puccinia coronata f. sp. avenae, the causal agent of oat crown rust.</title>
        <authorList>
            <person name="Miller M.E."/>
            <person name="Zhang Y."/>
            <person name="Omidvar V."/>
            <person name="Sperschneider J."/>
            <person name="Schwessinger B."/>
            <person name="Raley C."/>
            <person name="Palmer J.M."/>
            <person name="Garnica D."/>
            <person name="Upadhyaya N."/>
            <person name="Rathjen J."/>
            <person name="Taylor J.M."/>
            <person name="Park R.F."/>
            <person name="Dodds P.N."/>
            <person name="Hirsch C.D."/>
            <person name="Kianian S.F."/>
            <person name="Figueroa M."/>
        </authorList>
    </citation>
    <scope>NUCLEOTIDE SEQUENCE [LARGE SCALE GENOMIC DNA]</scope>
    <source>
        <strain evidence="10">12NC29</strain>
        <strain evidence="9">12SD80</strain>
    </source>
</reference>
<dbReference type="GO" id="GO:0017183">
    <property type="term" value="P:protein histidyl modification to diphthamide"/>
    <property type="evidence" value="ECO:0007669"/>
    <property type="project" value="TreeGrafter"/>
</dbReference>
<keyword evidence="11" id="KW-1185">Reference proteome</keyword>
<dbReference type="Pfam" id="PF00400">
    <property type="entry name" value="WD40"/>
    <property type="match status" value="1"/>
</dbReference>
<dbReference type="Proteomes" id="UP000235392">
    <property type="component" value="Unassembled WGS sequence"/>
</dbReference>
<dbReference type="PANTHER" id="PTHR46042:SF1">
    <property type="entry name" value="DIPHTHINE METHYLTRANSFERASE"/>
    <property type="match status" value="1"/>
</dbReference>
<evidence type="ECO:0000256" key="2">
    <source>
        <dbReference type="ARBA" id="ARBA00022574"/>
    </source>
</evidence>
<sequence>MDIDQQKPSKILMIPTEYTPCSLEYCPTGKLGSCGFYQTEQQPHRQSAYDRQEEEEEEEEEEEGVNSPPVKRLGRCVLFESQLDEENDTVLYRQIQQFDCPAILDQRWTQDIDHPILMTADAEGNLNSYGLNRTGDSARLDLLDTYSCCAPGKEDVLCLSLDMSDKRWTASKRQVVCSLSSGEIVLLGQDSEERSLSLVEAHRWKAHGYEAWTCAFDYWHPHSILTGGDDCQLKLWDTRNTLLQPVLVNKQFDGGVTAARSDHLREHLFAVGSYDCKLRVFDARNFREPLMSEDVGGGIWRIKWDESRVLLATMHAGFRVLSLTQEDSDESRADSHPPAVANAYPQKIRSLTLSKVSDNVQLAYGADWFPSGSRTLVAGCSFYDRALYFWNIPSA</sequence>
<comment type="caution">
    <text evidence="9">The sequence shown here is derived from an EMBL/GenBank/DDBJ whole genome shotgun (WGS) entry which is preliminary data.</text>
</comment>
<dbReference type="InterPro" id="IPR052415">
    <property type="entry name" value="Diphthine_MTase"/>
</dbReference>
<dbReference type="Gene3D" id="2.130.10.10">
    <property type="entry name" value="YVTN repeat-like/Quinoprotein amine dehydrogenase"/>
    <property type="match status" value="1"/>
</dbReference>
<dbReference type="AlphaFoldDB" id="A0A2N5U3H6"/>
<keyword evidence="4" id="KW-0378">Hydrolase</keyword>
<evidence type="ECO:0000313" key="11">
    <source>
        <dbReference type="Proteomes" id="UP000235388"/>
    </source>
</evidence>
<organism evidence="9 12">
    <name type="scientific">Puccinia coronata f. sp. avenae</name>
    <dbReference type="NCBI Taxonomy" id="200324"/>
    <lineage>
        <taxon>Eukaryota</taxon>
        <taxon>Fungi</taxon>
        <taxon>Dikarya</taxon>
        <taxon>Basidiomycota</taxon>
        <taxon>Pucciniomycotina</taxon>
        <taxon>Pucciniomycetes</taxon>
        <taxon>Pucciniales</taxon>
        <taxon>Pucciniaceae</taxon>
        <taxon>Puccinia</taxon>
    </lineage>
</organism>
<evidence type="ECO:0000313" key="12">
    <source>
        <dbReference type="Proteomes" id="UP000235392"/>
    </source>
</evidence>
<evidence type="ECO:0000313" key="10">
    <source>
        <dbReference type="EMBL" id="PLW48141.1"/>
    </source>
</evidence>
<feature type="compositionally biased region" description="Acidic residues" evidence="8">
    <location>
        <begin position="52"/>
        <end position="64"/>
    </location>
</feature>
<evidence type="ECO:0000256" key="1">
    <source>
        <dbReference type="ARBA" id="ARBA00005156"/>
    </source>
</evidence>
<protein>
    <recommendedName>
        <fullName evidence="6">methylated diphthine methylhydrolase</fullName>
        <ecNumber evidence="6">3.1.1.97</ecNumber>
    </recommendedName>
</protein>
<comment type="catalytic activity">
    <reaction evidence="7">
        <text>diphthine methyl ester-[translation elongation factor 2] + H2O = diphthine-[translation elongation factor 2] + methanol + H(+)</text>
        <dbReference type="Rhea" id="RHEA:42656"/>
        <dbReference type="Rhea" id="RHEA-COMP:10172"/>
        <dbReference type="Rhea" id="RHEA-COMP:10173"/>
        <dbReference type="ChEBI" id="CHEBI:15377"/>
        <dbReference type="ChEBI" id="CHEBI:15378"/>
        <dbReference type="ChEBI" id="CHEBI:17790"/>
        <dbReference type="ChEBI" id="CHEBI:79005"/>
        <dbReference type="ChEBI" id="CHEBI:82696"/>
        <dbReference type="EC" id="3.1.1.97"/>
    </reaction>
</comment>
<dbReference type="InterPro" id="IPR015943">
    <property type="entry name" value="WD40/YVTN_repeat-like_dom_sf"/>
</dbReference>
<dbReference type="InterPro" id="IPR001680">
    <property type="entry name" value="WD40_rpt"/>
</dbReference>
<dbReference type="STRING" id="200324.A0A2N5U3H6"/>
<keyword evidence="2" id="KW-0853">WD repeat</keyword>
<dbReference type="GO" id="GO:0005737">
    <property type="term" value="C:cytoplasm"/>
    <property type="evidence" value="ECO:0007669"/>
    <property type="project" value="TreeGrafter"/>
</dbReference>
<name>A0A2N5U3H6_9BASI</name>
<dbReference type="SUPFAM" id="SSF50978">
    <property type="entry name" value="WD40 repeat-like"/>
    <property type="match status" value="1"/>
</dbReference>
<comment type="pathway">
    <text evidence="1">Protein modification; peptidyl-diphthamide biosynthesis.</text>
</comment>
<evidence type="ECO:0000313" key="9">
    <source>
        <dbReference type="EMBL" id="PLW32297.1"/>
    </source>
</evidence>
<dbReference type="OrthoDB" id="1930760at2759"/>
<comment type="similarity">
    <text evidence="5">Belongs to the DPH7 family.</text>
</comment>
<dbReference type="PANTHER" id="PTHR46042">
    <property type="entry name" value="DIPHTHINE METHYLTRANSFERASE"/>
    <property type="match status" value="1"/>
</dbReference>
<evidence type="ECO:0000256" key="7">
    <source>
        <dbReference type="ARBA" id="ARBA00047551"/>
    </source>
</evidence>
<dbReference type="EMBL" id="PGCJ01000105">
    <property type="protein sequence ID" value="PLW48141.1"/>
    <property type="molecule type" value="Genomic_DNA"/>
</dbReference>
<evidence type="ECO:0000256" key="3">
    <source>
        <dbReference type="ARBA" id="ARBA00022737"/>
    </source>
</evidence>
<dbReference type="InterPro" id="IPR036322">
    <property type="entry name" value="WD40_repeat_dom_sf"/>
</dbReference>
<evidence type="ECO:0000256" key="5">
    <source>
        <dbReference type="ARBA" id="ARBA00038092"/>
    </source>
</evidence>
<dbReference type="SMART" id="SM00320">
    <property type="entry name" value="WD40"/>
    <property type="match status" value="3"/>
</dbReference>
<keyword evidence="3" id="KW-0677">Repeat</keyword>
<dbReference type="Proteomes" id="UP000235388">
    <property type="component" value="Unassembled WGS sequence"/>
</dbReference>
<accession>A0A2N5U3H6</accession>